<organism evidence="3 4">
    <name type="scientific">Ustilago hordei</name>
    <name type="common">Barley covered smut fungus</name>
    <dbReference type="NCBI Taxonomy" id="120017"/>
    <lineage>
        <taxon>Eukaryota</taxon>
        <taxon>Fungi</taxon>
        <taxon>Dikarya</taxon>
        <taxon>Basidiomycota</taxon>
        <taxon>Ustilaginomycotina</taxon>
        <taxon>Ustilaginomycetes</taxon>
        <taxon>Ustilaginales</taxon>
        <taxon>Ustilaginaceae</taxon>
        <taxon>Ustilago</taxon>
    </lineage>
</organism>
<evidence type="ECO:0000256" key="1">
    <source>
        <dbReference type="SAM" id="MobiDB-lite"/>
    </source>
</evidence>
<feature type="signal peptide" evidence="2">
    <location>
        <begin position="1"/>
        <end position="16"/>
    </location>
</feature>
<dbReference type="AlphaFoldDB" id="I2FNX1"/>
<name>I2FNX1_USTHO</name>
<comment type="caution">
    <text evidence="3">The sequence shown here is derived from an EMBL/GenBank/DDBJ whole genome shotgun (WGS) entry which is preliminary data.</text>
</comment>
<reference evidence="3 4" key="1">
    <citation type="journal article" date="2012" name="Plant Cell">
        <title>Genome comparison of barley and maize smut fungi reveals targeted loss of RNA silencing components and species-specific presence of transposable elements.</title>
        <authorList>
            <person name="Laurie J.D."/>
            <person name="Ali S."/>
            <person name="Linning R."/>
            <person name="Mannhaupt G."/>
            <person name="Wong P."/>
            <person name="Gueldener U."/>
            <person name="Muensterkoetter M."/>
            <person name="Moore R."/>
            <person name="Kahmann R."/>
            <person name="Bakkeren G."/>
            <person name="Schirawski J."/>
        </authorList>
    </citation>
    <scope>NUCLEOTIDE SEQUENCE [LARGE SCALE GENOMIC DNA]</scope>
    <source>
        <strain evidence="4">Uh4875-4</strain>
    </source>
</reference>
<feature type="compositionally biased region" description="Basic and acidic residues" evidence="1">
    <location>
        <begin position="65"/>
        <end position="76"/>
    </location>
</feature>
<dbReference type="OrthoDB" id="2556492at2759"/>
<feature type="compositionally biased region" description="Low complexity" evidence="1">
    <location>
        <begin position="254"/>
        <end position="264"/>
    </location>
</feature>
<evidence type="ECO:0000256" key="2">
    <source>
        <dbReference type="SAM" id="SignalP"/>
    </source>
</evidence>
<dbReference type="HOGENOM" id="CLU_809240_0_0_1"/>
<feature type="compositionally biased region" description="Basic and acidic residues" evidence="1">
    <location>
        <begin position="310"/>
        <end position="324"/>
    </location>
</feature>
<feature type="compositionally biased region" description="Low complexity" evidence="1">
    <location>
        <begin position="273"/>
        <end position="286"/>
    </location>
</feature>
<dbReference type="OMA" id="NGWTIAS"/>
<proteinExistence type="predicted"/>
<dbReference type="EMBL" id="CAGI01000136">
    <property type="protein sequence ID" value="CCF48614.1"/>
    <property type="molecule type" value="Genomic_DNA"/>
</dbReference>
<feature type="chain" id="PRO_5003657831" evidence="2">
    <location>
        <begin position="17"/>
        <end position="372"/>
    </location>
</feature>
<feature type="region of interest" description="Disordered" evidence="1">
    <location>
        <begin position="153"/>
        <end position="372"/>
    </location>
</feature>
<feature type="compositionally biased region" description="Basic and acidic residues" evidence="1">
    <location>
        <begin position="182"/>
        <end position="196"/>
    </location>
</feature>
<feature type="compositionally biased region" description="Low complexity" evidence="1">
    <location>
        <begin position="198"/>
        <end position="207"/>
    </location>
</feature>
<keyword evidence="4" id="KW-1185">Reference proteome</keyword>
<feature type="compositionally biased region" description="Low complexity" evidence="1">
    <location>
        <begin position="79"/>
        <end position="104"/>
    </location>
</feature>
<accession>I2FNX1</accession>
<keyword evidence="2" id="KW-0732">Signal</keyword>
<evidence type="ECO:0000313" key="4">
    <source>
        <dbReference type="Proteomes" id="UP000006174"/>
    </source>
</evidence>
<feature type="compositionally biased region" description="Polar residues" evidence="1">
    <location>
        <begin position="208"/>
        <end position="225"/>
    </location>
</feature>
<sequence length="372" mass="38955">MDSAKIFALGLAAGLAIHVFVRNNGKAQSAKKEVQESIATATKSSQKNKNKKKTKDAASAPAPAPEKKPELVKEPEPGPALALALAPAPVAVATKEEPAAPATASKKNKKKNKTVKKEDGESYAALVAEEAEKGINDTAIRAKSDAIQTTFTASLGDMRDDQVNPLPAGYDSFARIPAPEVEASKSKLSQKERDEGWSSVRSGPSSSANNAKLNGASSNKPNGASNGIKASIASNNPFAALPDDAPTSSFKRLSSSNNSTTKSNAPANGWTVASASSKPKNNSNTNVVGAGGVETKRQRSNANKNQAKKAAKEEAERFQAERLANHRRQQALEAMKQKEAARRPQPSSANVASAKAPTAQASVDLNGRLVWD</sequence>
<gene>
    <name evidence="3" type="ORF">UHOR_06494</name>
</gene>
<dbReference type="Proteomes" id="UP000006174">
    <property type="component" value="Unassembled WGS sequence"/>
</dbReference>
<protein>
    <submittedName>
        <fullName evidence="3">Uncharacterized protein</fullName>
    </submittedName>
</protein>
<evidence type="ECO:0000313" key="3">
    <source>
        <dbReference type="EMBL" id="CCF48614.1"/>
    </source>
</evidence>
<dbReference type="eggNOG" id="ENOG502R37H">
    <property type="taxonomic scope" value="Eukaryota"/>
</dbReference>
<feature type="region of interest" description="Disordered" evidence="1">
    <location>
        <begin position="25"/>
        <end position="122"/>
    </location>
</feature>